<dbReference type="PANTHER" id="PTHR30060:SF0">
    <property type="entry name" value="COILED-COIL PROTEIN (DUF2040)-RELATED"/>
    <property type="match status" value="1"/>
</dbReference>
<dbReference type="Pfam" id="PF03741">
    <property type="entry name" value="TerC"/>
    <property type="match status" value="1"/>
</dbReference>
<feature type="transmembrane region" description="Helical" evidence="1">
    <location>
        <begin position="12"/>
        <end position="37"/>
    </location>
</feature>
<dbReference type="RefSeq" id="WP_014702773.1">
    <property type="nucleotide sequence ID" value="NC_017856.1"/>
</dbReference>
<feature type="transmembrane region" description="Helical" evidence="1">
    <location>
        <begin position="216"/>
        <end position="234"/>
    </location>
</feature>
<dbReference type="STRING" id="754477.Q7C_142"/>
<dbReference type="PANTHER" id="PTHR30060">
    <property type="entry name" value="INNER MEMBRANE PROTEIN"/>
    <property type="match status" value="1"/>
</dbReference>
<gene>
    <name evidence="2" type="ordered locus">Q7C_142</name>
</gene>
<evidence type="ECO:0000256" key="1">
    <source>
        <dbReference type="SAM" id="Phobius"/>
    </source>
</evidence>
<dbReference type="InterPro" id="IPR005496">
    <property type="entry name" value="Integral_membrane_TerC"/>
</dbReference>
<proteinExistence type="predicted"/>
<name>I1YEI0_METFJ</name>
<dbReference type="HOGENOM" id="CLU_064910_0_0_6"/>
<feature type="transmembrane region" description="Helical" evidence="1">
    <location>
        <begin position="121"/>
        <end position="144"/>
    </location>
</feature>
<reference evidence="2 3" key="1">
    <citation type="journal article" date="2012" name="J. Bacteriol.">
        <title>Complete genome sequences of Methylophaga sp. strain JAM1 and Methylophaga sp. strain JAM7.</title>
        <authorList>
            <person name="Villeneuve C."/>
            <person name="Martineau C."/>
            <person name="Mauffrey F."/>
            <person name="Villemur R."/>
        </authorList>
    </citation>
    <scope>NUCLEOTIDE SEQUENCE [LARGE SCALE GENOMIC DNA]</scope>
    <source>
        <strain evidence="2 3">JAM7</strain>
    </source>
</reference>
<dbReference type="eggNOG" id="COG0861">
    <property type="taxonomic scope" value="Bacteria"/>
</dbReference>
<protein>
    <submittedName>
        <fullName evidence="2">Integral membrane protein TerC</fullName>
    </submittedName>
</protein>
<organism evidence="2 3">
    <name type="scientific">Methylophaga frappieri (strain ATCC BAA-2434 / DSM 25690 / JAM7)</name>
    <dbReference type="NCBI Taxonomy" id="754477"/>
    <lineage>
        <taxon>Bacteria</taxon>
        <taxon>Pseudomonadati</taxon>
        <taxon>Pseudomonadota</taxon>
        <taxon>Gammaproteobacteria</taxon>
        <taxon>Thiotrichales</taxon>
        <taxon>Piscirickettsiaceae</taxon>
        <taxon>Methylophaga</taxon>
    </lineage>
</organism>
<keyword evidence="1" id="KW-0472">Membrane</keyword>
<evidence type="ECO:0000313" key="2">
    <source>
        <dbReference type="EMBL" id="AFJ01323.1"/>
    </source>
</evidence>
<sequence>MMEWLSDPNLWIALATLTALEIVLGIDNIIFISVLVSRLPPEQRQQARLIGLGLAMGTRILLLLVLTWIMGLTQPLFSVLAQTFSGRDLILLAGGLFLLAKSTHEIHHSLEAGNRPDPHQPLVYTTSFAAVITQIAIIDLVFSLDSVITAVGLVEQVSIMIIAIIIAVVVMMFSAKTIGDFVDTHPTIKILALSFLILIGFTLMAEGLGLHIPKGYIYFAMAFSVVVEMLNIRIRKRHQPVQLNRRLPDQQDD</sequence>
<dbReference type="PATRIC" id="fig|754477.3.peg.142"/>
<dbReference type="GO" id="GO:0005886">
    <property type="term" value="C:plasma membrane"/>
    <property type="evidence" value="ECO:0007669"/>
    <property type="project" value="TreeGrafter"/>
</dbReference>
<dbReference type="EMBL" id="CP003380">
    <property type="protein sequence ID" value="AFJ01323.1"/>
    <property type="molecule type" value="Genomic_DNA"/>
</dbReference>
<feature type="transmembrane region" description="Helical" evidence="1">
    <location>
        <begin position="190"/>
        <end position="210"/>
    </location>
</feature>
<dbReference type="AlphaFoldDB" id="I1YEI0"/>
<dbReference type="Proteomes" id="UP000009145">
    <property type="component" value="Chromosome"/>
</dbReference>
<keyword evidence="3" id="KW-1185">Reference proteome</keyword>
<feature type="transmembrane region" description="Helical" evidence="1">
    <location>
        <begin position="49"/>
        <end position="70"/>
    </location>
</feature>
<keyword evidence="1" id="KW-1133">Transmembrane helix</keyword>
<evidence type="ECO:0000313" key="3">
    <source>
        <dbReference type="Proteomes" id="UP000009145"/>
    </source>
</evidence>
<keyword evidence="1" id="KW-0812">Transmembrane</keyword>
<dbReference type="KEGG" id="mec:Q7C_142"/>
<feature type="transmembrane region" description="Helical" evidence="1">
    <location>
        <begin position="156"/>
        <end position="178"/>
    </location>
</feature>
<accession>I1YEI0</accession>
<dbReference type="OrthoDB" id="9805314at2"/>